<evidence type="ECO:0000313" key="1">
    <source>
        <dbReference type="EMBL" id="SFC84684.1"/>
    </source>
</evidence>
<accession>A0A1I1MGS7</accession>
<gene>
    <name evidence="1" type="ORF">SAMN05421762_2419</name>
</gene>
<dbReference type="Proteomes" id="UP000231644">
    <property type="component" value="Unassembled WGS sequence"/>
</dbReference>
<evidence type="ECO:0008006" key="3">
    <source>
        <dbReference type="Google" id="ProtNLM"/>
    </source>
</evidence>
<dbReference type="AlphaFoldDB" id="A0A1I1MGS7"/>
<protein>
    <recommendedName>
        <fullName evidence="3">SnoaL-like domain-containing protein</fullName>
    </recommendedName>
</protein>
<evidence type="ECO:0000313" key="2">
    <source>
        <dbReference type="Proteomes" id="UP000231644"/>
    </source>
</evidence>
<organism evidence="1 2">
    <name type="scientific">Pseudooceanicola nitratireducens</name>
    <dbReference type="NCBI Taxonomy" id="517719"/>
    <lineage>
        <taxon>Bacteria</taxon>
        <taxon>Pseudomonadati</taxon>
        <taxon>Pseudomonadota</taxon>
        <taxon>Alphaproteobacteria</taxon>
        <taxon>Rhodobacterales</taxon>
        <taxon>Paracoccaceae</taxon>
        <taxon>Pseudooceanicola</taxon>
    </lineage>
</organism>
<dbReference type="RefSeq" id="WP_093447729.1">
    <property type="nucleotide sequence ID" value="NZ_FNZG01000001.1"/>
</dbReference>
<sequence>MTPVNAETTVIGQLLDLFAKGDANLFGLVADDVDFRIDHYRDEADTGWQSADSKEALMGVVVRLGQEVFPKGTNALEIAPHDLGGGWHLTRFHQRFFYGVRQEEVTSVTYILSHEADGKIDFFRETVTNIVSD</sequence>
<name>A0A1I1MGS7_9RHOB</name>
<dbReference type="EMBL" id="FOLX01000001">
    <property type="protein sequence ID" value="SFC84684.1"/>
    <property type="molecule type" value="Genomic_DNA"/>
</dbReference>
<proteinExistence type="predicted"/>
<dbReference type="OrthoDB" id="8815537at2"/>
<reference evidence="1 2" key="1">
    <citation type="submission" date="2016-10" db="EMBL/GenBank/DDBJ databases">
        <authorList>
            <person name="de Groot N.N."/>
        </authorList>
    </citation>
    <scope>NUCLEOTIDE SEQUENCE [LARGE SCALE GENOMIC DNA]</scope>
    <source>
        <strain evidence="1 2">DSM 29619</strain>
    </source>
</reference>
<keyword evidence="2" id="KW-1185">Reference proteome</keyword>